<sequence>MYLADCIVKNLGRSLEDCNVSLQSTKTFQGKSLKGKGEAEEEEKSGKVGEGRRVTAPSVSGAKIRNEERVGVERGCGGGGEGGRVPWLSELARINTPIDFDTLDNPLITLFRLAQFSQDTSSRYFDQFAAPAKLTRFHWNQDRLPEEVRRLLASSGELRVELIADANEKAERAAEERIFQRRPAAPAEMRRLCLSINMRHETRRNRIFAFETRDNKEKGWLGDGRGTKRDCLYTMALDYDMHKPKTDVCIYPTYVEFCSQAVKTDFETTFGNNTAAAYIVKATFCRGVSSIIIMCRSY</sequence>
<evidence type="ECO:0000256" key="1">
    <source>
        <dbReference type="SAM" id="MobiDB-lite"/>
    </source>
</evidence>
<keyword evidence="3" id="KW-1185">Reference proteome</keyword>
<feature type="region of interest" description="Disordered" evidence="1">
    <location>
        <begin position="30"/>
        <end position="54"/>
    </location>
</feature>
<dbReference type="Proteomes" id="UP001607303">
    <property type="component" value="Unassembled WGS sequence"/>
</dbReference>
<proteinExistence type="predicted"/>
<evidence type="ECO:0000313" key="2">
    <source>
        <dbReference type="EMBL" id="KAL2751162.1"/>
    </source>
</evidence>
<dbReference type="AlphaFoldDB" id="A0ABD2D1A1"/>
<reference evidence="2 3" key="1">
    <citation type="journal article" date="2024" name="Ann. Entomol. Soc. Am.">
        <title>Genomic analyses of the southern and eastern yellowjacket wasps (Hymenoptera: Vespidae) reveal evolutionary signatures of social life.</title>
        <authorList>
            <person name="Catto M.A."/>
            <person name="Caine P.B."/>
            <person name="Orr S.E."/>
            <person name="Hunt B.G."/>
            <person name="Goodisman M.A.D."/>
        </authorList>
    </citation>
    <scope>NUCLEOTIDE SEQUENCE [LARGE SCALE GENOMIC DNA]</scope>
    <source>
        <strain evidence="2">232</strain>
        <tissue evidence="2">Head and thorax</tissue>
    </source>
</reference>
<comment type="caution">
    <text evidence="2">The sequence shown here is derived from an EMBL/GenBank/DDBJ whole genome shotgun (WGS) entry which is preliminary data.</text>
</comment>
<evidence type="ECO:0000313" key="3">
    <source>
        <dbReference type="Proteomes" id="UP001607303"/>
    </source>
</evidence>
<dbReference type="EMBL" id="JAYRBN010000007">
    <property type="protein sequence ID" value="KAL2751162.1"/>
    <property type="molecule type" value="Genomic_DNA"/>
</dbReference>
<accession>A0ABD2D1A1</accession>
<feature type="compositionally biased region" description="Basic and acidic residues" evidence="1">
    <location>
        <begin position="44"/>
        <end position="53"/>
    </location>
</feature>
<name>A0ABD2D1A1_VESMC</name>
<organism evidence="2 3">
    <name type="scientific">Vespula maculifrons</name>
    <name type="common">Eastern yellow jacket</name>
    <name type="synonym">Wasp</name>
    <dbReference type="NCBI Taxonomy" id="7453"/>
    <lineage>
        <taxon>Eukaryota</taxon>
        <taxon>Metazoa</taxon>
        <taxon>Ecdysozoa</taxon>
        <taxon>Arthropoda</taxon>
        <taxon>Hexapoda</taxon>
        <taxon>Insecta</taxon>
        <taxon>Pterygota</taxon>
        <taxon>Neoptera</taxon>
        <taxon>Endopterygota</taxon>
        <taxon>Hymenoptera</taxon>
        <taxon>Apocrita</taxon>
        <taxon>Aculeata</taxon>
        <taxon>Vespoidea</taxon>
        <taxon>Vespidae</taxon>
        <taxon>Vespinae</taxon>
        <taxon>Vespula</taxon>
    </lineage>
</organism>
<protein>
    <submittedName>
        <fullName evidence="2">Uncharacterized protein</fullName>
    </submittedName>
</protein>
<gene>
    <name evidence="2" type="ORF">V1477_000320</name>
</gene>